<sequence>MPLLTPERPITQVDLLVHPDYHLIGEDEPNSDPAQMKLRKRWDERITELAENKQALLFYFPGIPLSGRMPGDRVEVSFELRIDEAERRIKYERLLKDRFFIFNDWEKPVGKTLFPEFKARGFTYNPQTTKLIAYGEYLHLCVGTWQDETGLVLDIPTQNHTTLADLSVASTISLSSFLYDI</sequence>
<dbReference type="Proteomes" id="UP000176902">
    <property type="component" value="Unassembled WGS sequence"/>
</dbReference>
<dbReference type="STRING" id="1797768.A3C59_03190"/>
<gene>
    <name evidence="1" type="ORF">A3C59_03190</name>
</gene>
<evidence type="ECO:0000313" key="2">
    <source>
        <dbReference type="Proteomes" id="UP000176902"/>
    </source>
</evidence>
<dbReference type="AlphaFoldDB" id="A0A1F5JPU4"/>
<accession>A0A1F5JPU4</accession>
<evidence type="ECO:0000313" key="1">
    <source>
        <dbReference type="EMBL" id="OGE30694.1"/>
    </source>
</evidence>
<organism evidence="1 2">
    <name type="scientific">Candidatus Daviesbacteria bacterium RIFCSPHIGHO2_02_FULL_36_13</name>
    <dbReference type="NCBI Taxonomy" id="1797768"/>
    <lineage>
        <taxon>Bacteria</taxon>
        <taxon>Candidatus Daviesiibacteriota</taxon>
    </lineage>
</organism>
<dbReference type="EMBL" id="MFCV01000044">
    <property type="protein sequence ID" value="OGE30694.1"/>
    <property type="molecule type" value="Genomic_DNA"/>
</dbReference>
<comment type="caution">
    <text evidence="1">The sequence shown here is derived from an EMBL/GenBank/DDBJ whole genome shotgun (WGS) entry which is preliminary data.</text>
</comment>
<reference evidence="1 2" key="1">
    <citation type="journal article" date="2016" name="Nat. Commun.">
        <title>Thousands of microbial genomes shed light on interconnected biogeochemical processes in an aquifer system.</title>
        <authorList>
            <person name="Anantharaman K."/>
            <person name="Brown C.T."/>
            <person name="Hug L.A."/>
            <person name="Sharon I."/>
            <person name="Castelle C.J."/>
            <person name="Probst A.J."/>
            <person name="Thomas B.C."/>
            <person name="Singh A."/>
            <person name="Wilkins M.J."/>
            <person name="Karaoz U."/>
            <person name="Brodie E.L."/>
            <person name="Williams K.H."/>
            <person name="Hubbard S.S."/>
            <person name="Banfield J.F."/>
        </authorList>
    </citation>
    <scope>NUCLEOTIDE SEQUENCE [LARGE SCALE GENOMIC DNA]</scope>
</reference>
<proteinExistence type="predicted"/>
<name>A0A1F5JPU4_9BACT</name>
<protein>
    <submittedName>
        <fullName evidence="1">Uncharacterized protein</fullName>
    </submittedName>
</protein>